<dbReference type="InterPro" id="IPR028133">
    <property type="entry name" value="Dynamitin"/>
</dbReference>
<comment type="similarity">
    <text evidence="2">Belongs to the dynactin subunit 2 family.</text>
</comment>
<reference evidence="7 8" key="1">
    <citation type="journal article" date="2017" name="Nat. Ecol. Evol.">
        <title>Scallop genome provides insights into evolution of bilaterian karyotype and development.</title>
        <authorList>
            <person name="Wang S."/>
            <person name="Zhang J."/>
            <person name="Jiao W."/>
            <person name="Li J."/>
            <person name="Xun X."/>
            <person name="Sun Y."/>
            <person name="Guo X."/>
            <person name="Huan P."/>
            <person name="Dong B."/>
            <person name="Zhang L."/>
            <person name="Hu X."/>
            <person name="Sun X."/>
            <person name="Wang J."/>
            <person name="Zhao C."/>
            <person name="Wang Y."/>
            <person name="Wang D."/>
            <person name="Huang X."/>
            <person name="Wang R."/>
            <person name="Lv J."/>
            <person name="Li Y."/>
            <person name="Zhang Z."/>
            <person name="Liu B."/>
            <person name="Lu W."/>
            <person name="Hui Y."/>
            <person name="Liang J."/>
            <person name="Zhou Z."/>
            <person name="Hou R."/>
            <person name="Li X."/>
            <person name="Liu Y."/>
            <person name="Li H."/>
            <person name="Ning X."/>
            <person name="Lin Y."/>
            <person name="Zhao L."/>
            <person name="Xing Q."/>
            <person name="Dou J."/>
            <person name="Li Y."/>
            <person name="Mao J."/>
            <person name="Guo H."/>
            <person name="Dou H."/>
            <person name="Li T."/>
            <person name="Mu C."/>
            <person name="Jiang W."/>
            <person name="Fu Q."/>
            <person name="Fu X."/>
            <person name="Miao Y."/>
            <person name="Liu J."/>
            <person name="Yu Q."/>
            <person name="Li R."/>
            <person name="Liao H."/>
            <person name="Li X."/>
            <person name="Kong Y."/>
            <person name="Jiang Z."/>
            <person name="Chourrout D."/>
            <person name="Li R."/>
            <person name="Bao Z."/>
        </authorList>
    </citation>
    <scope>NUCLEOTIDE SEQUENCE [LARGE SCALE GENOMIC DNA]</scope>
    <source>
        <strain evidence="7 8">PY_sf001</strain>
    </source>
</reference>
<dbReference type="AlphaFoldDB" id="A0A210PWP6"/>
<dbReference type="OrthoDB" id="4977at2759"/>
<proteinExistence type="inferred from homology"/>
<evidence type="ECO:0000256" key="5">
    <source>
        <dbReference type="SAM" id="Coils"/>
    </source>
</evidence>
<gene>
    <name evidence="7" type="ORF">KP79_PYT19614</name>
</gene>
<evidence type="ECO:0000256" key="3">
    <source>
        <dbReference type="ARBA" id="ARBA00022490"/>
    </source>
</evidence>
<dbReference type="GO" id="GO:0005869">
    <property type="term" value="C:dynactin complex"/>
    <property type="evidence" value="ECO:0007669"/>
    <property type="project" value="InterPro"/>
</dbReference>
<keyword evidence="5" id="KW-0175">Coiled coil</keyword>
<evidence type="ECO:0000313" key="7">
    <source>
        <dbReference type="EMBL" id="OWF40895.1"/>
    </source>
</evidence>
<accession>A0A210PWP6</accession>
<evidence type="ECO:0000256" key="4">
    <source>
        <dbReference type="ARBA" id="ARBA00023017"/>
    </source>
</evidence>
<protein>
    <submittedName>
        <fullName evidence="7">Dynactin subunit 2-A</fullName>
    </submittedName>
</protein>
<sequence length="411" mass="45862">MADPKYANLPGIDLNSPDVFETSDLPEDDQAMKSEPVGQEEVPNENIDKITLDTKTALTKFKGRDLQAESVDFSDKIGGHFRTGYDASKTEYEMLEEGAGKMESPQQKFQRLQHEIRELSEEVRRIQDNVKQESTSEKMTPVSLGKQLDYLQHQLNDLHLEKILGPEAGINLADPQGALQKRLMTQLDSFQCGGADTKGKTPTKGKSEGSADCVTYELYYRPEQAQFSKNARLASLEERLERLEAAIGQNQEKLSVLTADTANKSLVGAVAVVNSKLSLLEQSNLDQVEARLQGVLHKLKEIVEKKSAVQDDPDKQNKIAELYDLVKKWNSVSETLPQVVDRLAALKELHEQALQFSQSLTYLDTAQQEIATSLNTHGDMLKQLQGTFKQNMDVIKANCASLDNRVKALQK</sequence>
<name>A0A210PWP6_MIZYE</name>
<dbReference type="STRING" id="6573.A0A210PWP6"/>
<feature type="coiled-coil region" evidence="5">
    <location>
        <begin position="226"/>
        <end position="260"/>
    </location>
</feature>
<evidence type="ECO:0000256" key="2">
    <source>
        <dbReference type="ARBA" id="ARBA00006176"/>
    </source>
</evidence>
<evidence type="ECO:0000256" key="1">
    <source>
        <dbReference type="ARBA" id="ARBA00004496"/>
    </source>
</evidence>
<keyword evidence="3" id="KW-0963">Cytoplasm</keyword>
<evidence type="ECO:0000313" key="8">
    <source>
        <dbReference type="Proteomes" id="UP000242188"/>
    </source>
</evidence>
<feature type="region of interest" description="Disordered" evidence="6">
    <location>
        <begin position="1"/>
        <end position="47"/>
    </location>
</feature>
<dbReference type="Pfam" id="PF04912">
    <property type="entry name" value="Dynamitin"/>
    <property type="match status" value="1"/>
</dbReference>
<keyword evidence="8" id="KW-1185">Reference proteome</keyword>
<feature type="coiled-coil region" evidence="5">
    <location>
        <begin position="102"/>
        <end position="136"/>
    </location>
</feature>
<comment type="caution">
    <text evidence="7">The sequence shown here is derived from an EMBL/GenBank/DDBJ whole genome shotgun (WGS) entry which is preliminary data.</text>
</comment>
<dbReference type="GO" id="GO:0030286">
    <property type="term" value="C:dynein complex"/>
    <property type="evidence" value="ECO:0007669"/>
    <property type="project" value="UniProtKB-KW"/>
</dbReference>
<dbReference type="EMBL" id="NEDP02005439">
    <property type="protein sequence ID" value="OWF40895.1"/>
    <property type="molecule type" value="Genomic_DNA"/>
</dbReference>
<evidence type="ECO:0000256" key="6">
    <source>
        <dbReference type="SAM" id="MobiDB-lite"/>
    </source>
</evidence>
<keyword evidence="4" id="KW-0243">Dynein</keyword>
<dbReference type="GO" id="GO:0007017">
    <property type="term" value="P:microtubule-based process"/>
    <property type="evidence" value="ECO:0007669"/>
    <property type="project" value="InterPro"/>
</dbReference>
<dbReference type="Proteomes" id="UP000242188">
    <property type="component" value="Unassembled WGS sequence"/>
</dbReference>
<comment type="subcellular location">
    <subcellularLocation>
        <location evidence="1">Cytoplasm</location>
    </subcellularLocation>
</comment>
<dbReference type="PANTHER" id="PTHR15346">
    <property type="entry name" value="DYNACTIN SUBUNIT"/>
    <property type="match status" value="1"/>
</dbReference>
<organism evidence="7 8">
    <name type="scientific">Mizuhopecten yessoensis</name>
    <name type="common">Japanese scallop</name>
    <name type="synonym">Patinopecten yessoensis</name>
    <dbReference type="NCBI Taxonomy" id="6573"/>
    <lineage>
        <taxon>Eukaryota</taxon>
        <taxon>Metazoa</taxon>
        <taxon>Spiralia</taxon>
        <taxon>Lophotrochozoa</taxon>
        <taxon>Mollusca</taxon>
        <taxon>Bivalvia</taxon>
        <taxon>Autobranchia</taxon>
        <taxon>Pteriomorphia</taxon>
        <taxon>Pectinida</taxon>
        <taxon>Pectinoidea</taxon>
        <taxon>Pectinidae</taxon>
        <taxon>Mizuhopecten</taxon>
    </lineage>
</organism>
<dbReference type="GO" id="GO:0005737">
    <property type="term" value="C:cytoplasm"/>
    <property type="evidence" value="ECO:0007669"/>
    <property type="project" value="UniProtKB-SubCell"/>
</dbReference>